<dbReference type="InterPro" id="IPR010499">
    <property type="entry name" value="AraC_E-bd"/>
</dbReference>
<dbReference type="InterPro" id="IPR047057">
    <property type="entry name" value="MerR_fam"/>
</dbReference>
<dbReference type="PROSITE" id="PS50937">
    <property type="entry name" value="HTH_MERR_2"/>
    <property type="match status" value="1"/>
</dbReference>
<sequence length="276" mass="31868">MDEELFSIGKFSKICSVSIQALRYYDKIGILKPKFIDKETGYRFYSTNQIVIVMIIQKMATLGLSLSEIDVFLHKDDMLGIKSIFNQKRQEIKEQINELLYADKILKLYIDNINMCKNAEFSCIEIKKVPIRNVIYLRKTIELSENGFTKLFNDAMKIVGMKNYLTIGNPMAIYHGERVLGEPCDIELCIELQEACTSQENCKIIQGGYYLSKMHLGAHNNKPKTYGQLIEYANRNKLSIIGNPVEVYYIDISITRNPDDFITEIQLPIKNKLTLY</sequence>
<proteinExistence type="predicted"/>
<dbReference type="InterPro" id="IPR029442">
    <property type="entry name" value="GyrI-like"/>
</dbReference>
<dbReference type="PANTHER" id="PTHR30204">
    <property type="entry name" value="REDOX-CYCLING DRUG-SENSING TRANSCRIPTIONAL ACTIVATOR SOXR"/>
    <property type="match status" value="1"/>
</dbReference>
<dbReference type="InterPro" id="IPR011256">
    <property type="entry name" value="Reg_factor_effector_dom_sf"/>
</dbReference>
<dbReference type="Proteomes" id="UP000663802">
    <property type="component" value="Unassembled WGS sequence"/>
</dbReference>
<dbReference type="SMART" id="SM00422">
    <property type="entry name" value="HTH_MERR"/>
    <property type="match status" value="1"/>
</dbReference>
<evidence type="ECO:0000313" key="3">
    <source>
        <dbReference type="EMBL" id="GFZ33214.1"/>
    </source>
</evidence>
<protein>
    <submittedName>
        <fullName evidence="3">GntR family transcriptional regulator</fullName>
    </submittedName>
</protein>
<evidence type="ECO:0000256" key="1">
    <source>
        <dbReference type="ARBA" id="ARBA00023125"/>
    </source>
</evidence>
<dbReference type="RefSeq" id="WP_206871450.1">
    <property type="nucleotide sequence ID" value="NZ_BMBA01000004.1"/>
</dbReference>
<dbReference type="InterPro" id="IPR000551">
    <property type="entry name" value="MerR-type_HTH_dom"/>
</dbReference>
<dbReference type="SUPFAM" id="SSF46955">
    <property type="entry name" value="Putative DNA-binding domain"/>
    <property type="match status" value="1"/>
</dbReference>
<dbReference type="SUPFAM" id="SSF55136">
    <property type="entry name" value="Probable bacterial effector-binding domain"/>
    <property type="match status" value="1"/>
</dbReference>
<feature type="domain" description="HTH merR-type" evidence="2">
    <location>
        <begin position="5"/>
        <end position="75"/>
    </location>
</feature>
<dbReference type="PROSITE" id="PS00552">
    <property type="entry name" value="HTH_MERR_1"/>
    <property type="match status" value="1"/>
</dbReference>
<dbReference type="Gene3D" id="1.10.1660.10">
    <property type="match status" value="1"/>
</dbReference>
<dbReference type="Gene3D" id="3.20.80.10">
    <property type="entry name" value="Regulatory factor, effector binding domain"/>
    <property type="match status" value="1"/>
</dbReference>
<keyword evidence="1" id="KW-0238">DNA-binding</keyword>
<evidence type="ECO:0000313" key="4">
    <source>
        <dbReference type="Proteomes" id="UP000663802"/>
    </source>
</evidence>
<organism evidence="3 4">
    <name type="scientific">Clostridium zeae</name>
    <dbReference type="NCBI Taxonomy" id="2759022"/>
    <lineage>
        <taxon>Bacteria</taxon>
        <taxon>Bacillati</taxon>
        <taxon>Bacillota</taxon>
        <taxon>Clostridia</taxon>
        <taxon>Eubacteriales</taxon>
        <taxon>Clostridiaceae</taxon>
        <taxon>Clostridium</taxon>
    </lineage>
</organism>
<comment type="caution">
    <text evidence="3">The sequence shown here is derived from an EMBL/GenBank/DDBJ whole genome shotgun (WGS) entry which is preliminary data.</text>
</comment>
<dbReference type="Pfam" id="PF06445">
    <property type="entry name" value="GyrI-like"/>
    <property type="match status" value="1"/>
</dbReference>
<dbReference type="PANTHER" id="PTHR30204:SF97">
    <property type="entry name" value="MERR FAMILY REGULATORY PROTEIN"/>
    <property type="match status" value="1"/>
</dbReference>
<accession>A0ABQ1EEG8</accession>
<evidence type="ECO:0000259" key="2">
    <source>
        <dbReference type="PROSITE" id="PS50937"/>
    </source>
</evidence>
<dbReference type="InterPro" id="IPR009061">
    <property type="entry name" value="DNA-bd_dom_put_sf"/>
</dbReference>
<dbReference type="CDD" id="cd01107">
    <property type="entry name" value="HTH_BmrR"/>
    <property type="match status" value="1"/>
</dbReference>
<dbReference type="EMBL" id="BMBA01000004">
    <property type="protein sequence ID" value="GFZ33214.1"/>
    <property type="molecule type" value="Genomic_DNA"/>
</dbReference>
<gene>
    <name evidence="3" type="ORF">CSC2_37400</name>
</gene>
<dbReference type="SMART" id="SM00871">
    <property type="entry name" value="AraC_E_bind"/>
    <property type="match status" value="1"/>
</dbReference>
<keyword evidence="4" id="KW-1185">Reference proteome</keyword>
<dbReference type="Pfam" id="PF13411">
    <property type="entry name" value="MerR_1"/>
    <property type="match status" value="1"/>
</dbReference>
<name>A0ABQ1EEG8_9CLOT</name>
<reference evidence="3 4" key="1">
    <citation type="journal article" date="2021" name="Int. J. Syst. Evol. Microbiol.">
        <title>Clostridium zeae sp. nov., isolated from corn silage.</title>
        <authorList>
            <person name="Kobayashi H."/>
            <person name="Tanizawa Y."/>
            <person name="Yagura M."/>
            <person name="Sakamoto M."/>
            <person name="Ohkuma M."/>
            <person name="Tohno M."/>
        </authorList>
    </citation>
    <scope>NUCLEOTIDE SEQUENCE [LARGE SCALE GENOMIC DNA]</scope>
    <source>
        <strain evidence="3 4">CSC2</strain>
    </source>
</reference>